<dbReference type="GO" id="GO:0005634">
    <property type="term" value="C:nucleus"/>
    <property type="evidence" value="ECO:0007669"/>
    <property type="project" value="UniProtKB-SubCell"/>
</dbReference>
<dbReference type="EnsemblPlants" id="KQK05664">
    <property type="protein sequence ID" value="KQK05664"/>
    <property type="gene ID" value="BRADI_2g21720v3"/>
</dbReference>
<evidence type="ECO:0000313" key="5">
    <source>
        <dbReference type="EMBL" id="KQK05664.1"/>
    </source>
</evidence>
<dbReference type="InterPro" id="IPR015947">
    <property type="entry name" value="PUA-like_sf"/>
</dbReference>
<gene>
    <name evidence="5" type="ORF">BRADI_2g21720v3</name>
</gene>
<dbReference type="Pfam" id="PF02182">
    <property type="entry name" value="SAD_SRA"/>
    <property type="match status" value="1"/>
</dbReference>
<dbReference type="InterPro" id="IPR051357">
    <property type="entry name" value="H3K9_HMTase_SUVAR3-9"/>
</dbReference>
<evidence type="ECO:0000256" key="3">
    <source>
        <dbReference type="PROSITE-ProRule" id="PRU00358"/>
    </source>
</evidence>
<dbReference type="SUPFAM" id="SSF88697">
    <property type="entry name" value="PUA domain-like"/>
    <property type="match status" value="1"/>
</dbReference>
<dbReference type="STRING" id="15368.A0A0Q3G2Z0"/>
<dbReference type="InParanoid" id="A0A0Q3G2Z0"/>
<protein>
    <recommendedName>
        <fullName evidence="4">YDG domain-containing protein</fullName>
    </recommendedName>
</protein>
<dbReference type="ExpressionAtlas" id="A0A0Q3G2Z0">
    <property type="expression patterns" value="baseline and differential"/>
</dbReference>
<dbReference type="OrthoDB" id="1740580at2759"/>
<dbReference type="PANTHER" id="PTHR45660:SF13">
    <property type="entry name" value="HISTONE-LYSINE N-METHYLTRANSFERASE SETMAR"/>
    <property type="match status" value="1"/>
</dbReference>
<evidence type="ECO:0000259" key="4">
    <source>
        <dbReference type="PROSITE" id="PS51015"/>
    </source>
</evidence>
<reference evidence="6" key="3">
    <citation type="submission" date="2018-08" db="UniProtKB">
        <authorList>
            <consortium name="EnsemblPlants"/>
        </authorList>
    </citation>
    <scope>IDENTIFICATION</scope>
    <source>
        <strain evidence="6">cv. Bd21</strain>
    </source>
</reference>
<evidence type="ECO:0000256" key="2">
    <source>
        <dbReference type="ARBA" id="ARBA00023242"/>
    </source>
</evidence>
<reference evidence="5 6" key="1">
    <citation type="journal article" date="2010" name="Nature">
        <title>Genome sequencing and analysis of the model grass Brachypodium distachyon.</title>
        <authorList>
            <consortium name="International Brachypodium Initiative"/>
        </authorList>
    </citation>
    <scope>NUCLEOTIDE SEQUENCE [LARGE SCALE GENOMIC DNA]</scope>
    <source>
        <strain evidence="5 6">Bd21</strain>
    </source>
</reference>
<sequence length="333" mass="36243">MDMAMDFVIRPNLEVMGIQPLRSLAPMFAQTMGFNVNESSTPTLVFTPDGQLLTWLGAGNVPAFGSSSTFTANADAGTSANGPIDAIHIPSYKTRSSSVASVDGDDELYSGNQTLELCTWLAPFSVPREKLEVVQMTFRAFLRRVMQINNTKKVSKHANEIAFSIMKEKNIRANAETRVGATPGVQIGDIFYYRVELCIVGLHAQTIAGIDCMTSKLGKDEDSIAICIVTSGGYKNVEDGIDTLVHYGSGGTGKNKERCDQVLDKGNLALQRSLTRKMRLGLYGASKILLVRLARSTCMMVSIKYTHHGPSIWKMARSVSSTGCNVNLDIFPP</sequence>
<evidence type="ECO:0000313" key="7">
    <source>
        <dbReference type="Proteomes" id="UP000008810"/>
    </source>
</evidence>
<comment type="subcellular location">
    <subcellularLocation>
        <location evidence="1">Chromosome</location>
    </subcellularLocation>
    <subcellularLocation>
        <location evidence="3">Nucleus</location>
    </subcellularLocation>
</comment>
<dbReference type="Gramene" id="KQK05664">
    <property type="protein sequence ID" value="KQK05664"/>
    <property type="gene ID" value="BRADI_2g21720v3"/>
</dbReference>
<keyword evidence="7" id="KW-1185">Reference proteome</keyword>
<dbReference type="EMBL" id="CM000881">
    <property type="protein sequence ID" value="KQK05664.1"/>
    <property type="molecule type" value="Genomic_DNA"/>
</dbReference>
<dbReference type="InterPro" id="IPR036987">
    <property type="entry name" value="SRA-YDG_sf"/>
</dbReference>
<reference evidence="5" key="2">
    <citation type="submission" date="2017-06" db="EMBL/GenBank/DDBJ databases">
        <title>WGS assembly of Brachypodium distachyon.</title>
        <authorList>
            <consortium name="The International Brachypodium Initiative"/>
            <person name="Lucas S."/>
            <person name="Harmon-Smith M."/>
            <person name="Lail K."/>
            <person name="Tice H."/>
            <person name="Grimwood J."/>
            <person name="Bruce D."/>
            <person name="Barry K."/>
            <person name="Shu S."/>
            <person name="Lindquist E."/>
            <person name="Wang M."/>
            <person name="Pitluck S."/>
            <person name="Vogel J.P."/>
            <person name="Garvin D.F."/>
            <person name="Mockler T.C."/>
            <person name="Schmutz J."/>
            <person name="Rokhsar D."/>
            <person name="Bevan M.W."/>
        </authorList>
    </citation>
    <scope>NUCLEOTIDE SEQUENCE</scope>
    <source>
        <strain evidence="5">Bd21</strain>
    </source>
</reference>
<evidence type="ECO:0000256" key="1">
    <source>
        <dbReference type="ARBA" id="ARBA00004286"/>
    </source>
</evidence>
<accession>A0A0Q3G2Z0</accession>
<dbReference type="PROSITE" id="PS51015">
    <property type="entry name" value="YDG"/>
    <property type="match status" value="1"/>
</dbReference>
<dbReference type="SMART" id="SM00466">
    <property type="entry name" value="SRA"/>
    <property type="match status" value="1"/>
</dbReference>
<dbReference type="Proteomes" id="UP000008810">
    <property type="component" value="Chromosome 2"/>
</dbReference>
<feature type="domain" description="YDG" evidence="4">
    <location>
        <begin position="180"/>
        <end position="333"/>
    </location>
</feature>
<keyword evidence="2 3" id="KW-0539">Nucleus</keyword>
<name>A0A0Q3G2Z0_BRADI</name>
<dbReference type="GO" id="GO:0005694">
    <property type="term" value="C:chromosome"/>
    <property type="evidence" value="ECO:0007669"/>
    <property type="project" value="UniProtKB-SubCell"/>
</dbReference>
<dbReference type="InterPro" id="IPR003105">
    <property type="entry name" value="SRA_YDG"/>
</dbReference>
<proteinExistence type="predicted"/>
<organism evidence="5">
    <name type="scientific">Brachypodium distachyon</name>
    <name type="common">Purple false brome</name>
    <name type="synonym">Trachynia distachya</name>
    <dbReference type="NCBI Taxonomy" id="15368"/>
    <lineage>
        <taxon>Eukaryota</taxon>
        <taxon>Viridiplantae</taxon>
        <taxon>Streptophyta</taxon>
        <taxon>Embryophyta</taxon>
        <taxon>Tracheophyta</taxon>
        <taxon>Spermatophyta</taxon>
        <taxon>Magnoliopsida</taxon>
        <taxon>Liliopsida</taxon>
        <taxon>Poales</taxon>
        <taxon>Poaceae</taxon>
        <taxon>BOP clade</taxon>
        <taxon>Pooideae</taxon>
        <taxon>Stipodae</taxon>
        <taxon>Brachypodieae</taxon>
        <taxon>Brachypodium</taxon>
    </lineage>
</organism>
<dbReference type="Gene3D" id="2.30.280.10">
    <property type="entry name" value="SRA-YDG"/>
    <property type="match status" value="1"/>
</dbReference>
<dbReference type="PANTHER" id="PTHR45660">
    <property type="entry name" value="HISTONE-LYSINE N-METHYLTRANSFERASE SETMAR"/>
    <property type="match status" value="1"/>
</dbReference>
<evidence type="ECO:0000313" key="6">
    <source>
        <dbReference type="EnsemblPlants" id="KQK05664"/>
    </source>
</evidence>
<dbReference type="AlphaFoldDB" id="A0A0Q3G2Z0"/>